<feature type="active site" description="Nucleophile" evidence="5">
    <location>
        <position position="338"/>
    </location>
</feature>
<dbReference type="InterPro" id="IPR023267">
    <property type="entry name" value="RCMT"/>
</dbReference>
<dbReference type="PRINTS" id="PR02008">
    <property type="entry name" value="RCMTFAMILY"/>
</dbReference>
<evidence type="ECO:0000256" key="4">
    <source>
        <dbReference type="ARBA" id="ARBA00022884"/>
    </source>
</evidence>
<dbReference type="EMBL" id="JBJUIK010000005">
    <property type="protein sequence ID" value="KAL3527222.1"/>
    <property type="molecule type" value="Genomic_DNA"/>
</dbReference>
<keyword evidence="3 5" id="KW-0949">S-adenosyl-L-methionine</keyword>
<dbReference type="GO" id="GO:0003723">
    <property type="term" value="F:RNA binding"/>
    <property type="evidence" value="ECO:0007669"/>
    <property type="project" value="UniProtKB-UniRule"/>
</dbReference>
<protein>
    <recommendedName>
        <fullName evidence="6">SAM-dependent MTase RsmB/NOP-type domain-containing protein</fullName>
    </recommendedName>
</protein>
<comment type="similarity">
    <text evidence="5">Belongs to the class I-like SAM-binding methyltransferase superfamily. RsmB/NOP family.</text>
</comment>
<evidence type="ECO:0000313" key="7">
    <source>
        <dbReference type="EMBL" id="KAL3527222.1"/>
    </source>
</evidence>
<proteinExistence type="inferred from homology"/>
<dbReference type="InterPro" id="IPR023269">
    <property type="entry name" value="RCMT_subfamily_9"/>
</dbReference>
<dbReference type="InterPro" id="IPR049560">
    <property type="entry name" value="MeTrfase_RsmB-F_NOP2_cat"/>
</dbReference>
<dbReference type="Gene3D" id="3.40.50.150">
    <property type="entry name" value="Vaccinia Virus protein VP39"/>
    <property type="match status" value="1"/>
</dbReference>
<dbReference type="AlphaFoldDB" id="A0ABD3A9S5"/>
<evidence type="ECO:0000256" key="5">
    <source>
        <dbReference type="PROSITE-ProRule" id="PRU01023"/>
    </source>
</evidence>
<comment type="caution">
    <text evidence="5">Lacks conserved residue(s) required for the propagation of feature annotation.</text>
</comment>
<feature type="binding site" evidence="5">
    <location>
        <position position="174"/>
    </location>
    <ligand>
        <name>S-adenosyl-L-methionine</name>
        <dbReference type="ChEBI" id="CHEBI:59789"/>
    </ligand>
</feature>
<comment type="caution">
    <text evidence="7">The sequence shown here is derived from an EMBL/GenBank/DDBJ whole genome shotgun (WGS) entry which is preliminary data.</text>
</comment>
<dbReference type="GO" id="GO:0032259">
    <property type="term" value="P:methylation"/>
    <property type="evidence" value="ECO:0007669"/>
    <property type="project" value="UniProtKB-KW"/>
</dbReference>
<dbReference type="InterPro" id="IPR029063">
    <property type="entry name" value="SAM-dependent_MTases_sf"/>
</dbReference>
<feature type="binding site" evidence="5">
    <location>
        <position position="146"/>
    </location>
    <ligand>
        <name>S-adenosyl-L-methionine</name>
        <dbReference type="ChEBI" id="CHEBI:59789"/>
    </ligand>
</feature>
<evidence type="ECO:0000313" key="8">
    <source>
        <dbReference type="Proteomes" id="UP001630127"/>
    </source>
</evidence>
<evidence type="ECO:0000256" key="1">
    <source>
        <dbReference type="ARBA" id="ARBA00022603"/>
    </source>
</evidence>
<name>A0ABD3A9S5_9GENT</name>
<dbReference type="Proteomes" id="UP001630127">
    <property type="component" value="Unassembled WGS sequence"/>
</dbReference>
<dbReference type="PROSITE" id="PS51686">
    <property type="entry name" value="SAM_MT_RSMB_NOP"/>
    <property type="match status" value="1"/>
</dbReference>
<reference evidence="7 8" key="1">
    <citation type="submission" date="2024-11" db="EMBL/GenBank/DDBJ databases">
        <title>A near-complete genome assembly of Cinchona calisaya.</title>
        <authorList>
            <person name="Lian D.C."/>
            <person name="Zhao X.W."/>
            <person name="Wei L."/>
        </authorList>
    </citation>
    <scope>NUCLEOTIDE SEQUENCE [LARGE SCALE GENOMIC DNA]</scope>
    <source>
        <tissue evidence="7">Nenye</tissue>
    </source>
</reference>
<accession>A0ABD3A9S5</accession>
<feature type="binding site" evidence="5">
    <location>
        <position position="276"/>
    </location>
    <ligand>
        <name>S-adenosyl-L-methionine</name>
        <dbReference type="ChEBI" id="CHEBI:59789"/>
    </ligand>
</feature>
<sequence>MMDEEAYSSSSDGKILPLPDAFVEFLNENGLDPSIYIACDSTPRYIRLKPGFEAHIEEIEAEIKCKLESLCWLPNFYFLPHDIRIASSKVYQEGKIYGIDAASGAAVYALDISSGDHVLDLCAAPGAKLCMIADLLGSSGSVTGVDIAQHRLAACRTMLQKYALGDRCRLFVADGTTFSLLPLRVCLDSKSCEQTESLLEGKSLVYKEWTSRRPWKERKRASKVRENGASNSQTQDPELIFYGRDSGVVGMSKNEVCQDITNYEVSKHGYDKVLVDAECTHDGSIRHIQKFEQWGWETLHRRVLDAERTDDLTTLQLQLLTNGFRLLKVGGTLVYSTCSLTVAQNEGVVEKFLSQNGSAELLEIDSAKTWPCKSGRIPRTLRFDPSTSCTSGLFVAKFMKLAI</sequence>
<evidence type="ECO:0000259" key="6">
    <source>
        <dbReference type="PROSITE" id="PS51686"/>
    </source>
</evidence>
<feature type="domain" description="SAM-dependent MTase RsmB/NOP-type" evidence="6">
    <location>
        <begin position="31"/>
        <end position="401"/>
    </location>
</feature>
<evidence type="ECO:0000256" key="3">
    <source>
        <dbReference type="ARBA" id="ARBA00022691"/>
    </source>
</evidence>
<dbReference type="PRINTS" id="PR02010">
    <property type="entry name" value="RCMT9"/>
</dbReference>
<dbReference type="GO" id="GO:0008168">
    <property type="term" value="F:methyltransferase activity"/>
    <property type="evidence" value="ECO:0007669"/>
    <property type="project" value="UniProtKB-KW"/>
</dbReference>
<dbReference type="PANTHER" id="PTHR22807">
    <property type="entry name" value="NOP2 YEAST -RELATED NOL1/NOP2/FMU SUN DOMAIN-CONTAINING"/>
    <property type="match status" value="1"/>
</dbReference>
<keyword evidence="1 5" id="KW-0489">Methyltransferase</keyword>
<dbReference type="Pfam" id="PF01189">
    <property type="entry name" value="Methyltr_RsmB-F"/>
    <property type="match status" value="2"/>
</dbReference>
<evidence type="ECO:0000256" key="2">
    <source>
        <dbReference type="ARBA" id="ARBA00022679"/>
    </source>
</evidence>
<keyword evidence="2 5" id="KW-0808">Transferase</keyword>
<organism evidence="7 8">
    <name type="scientific">Cinchona calisaya</name>
    <dbReference type="NCBI Taxonomy" id="153742"/>
    <lineage>
        <taxon>Eukaryota</taxon>
        <taxon>Viridiplantae</taxon>
        <taxon>Streptophyta</taxon>
        <taxon>Embryophyta</taxon>
        <taxon>Tracheophyta</taxon>
        <taxon>Spermatophyta</taxon>
        <taxon>Magnoliopsida</taxon>
        <taxon>eudicotyledons</taxon>
        <taxon>Gunneridae</taxon>
        <taxon>Pentapetalae</taxon>
        <taxon>asterids</taxon>
        <taxon>lamiids</taxon>
        <taxon>Gentianales</taxon>
        <taxon>Rubiaceae</taxon>
        <taxon>Cinchonoideae</taxon>
        <taxon>Cinchoneae</taxon>
        <taxon>Cinchona</taxon>
    </lineage>
</organism>
<dbReference type="CDD" id="cd02440">
    <property type="entry name" value="AdoMet_MTases"/>
    <property type="match status" value="1"/>
</dbReference>
<keyword evidence="8" id="KW-1185">Reference proteome</keyword>
<dbReference type="PANTHER" id="PTHR22807:SF16">
    <property type="entry name" value="SAM-DEPENDENT MTASE RSMB_NOP-TYPE DOMAIN-CONTAINING PROTEIN"/>
    <property type="match status" value="1"/>
</dbReference>
<dbReference type="InterPro" id="IPR001678">
    <property type="entry name" value="MeTrfase_RsmB-F_NOP2_dom"/>
</dbReference>
<keyword evidence="4 5" id="KW-0694">RNA-binding</keyword>
<dbReference type="SUPFAM" id="SSF53335">
    <property type="entry name" value="S-adenosyl-L-methionine-dependent methyltransferases"/>
    <property type="match status" value="1"/>
</dbReference>
<gene>
    <name evidence="7" type="ORF">ACH5RR_011878</name>
</gene>